<evidence type="ECO:0000313" key="1">
    <source>
        <dbReference type="EMBL" id="EMA04908.1"/>
    </source>
</evidence>
<dbReference type="Proteomes" id="UP000011553">
    <property type="component" value="Unassembled WGS sequence"/>
</dbReference>
<accession>M0J996</accession>
<gene>
    <name evidence="1" type="ORF">C438_11383</name>
</gene>
<name>M0J996_9EURY</name>
<protein>
    <submittedName>
        <fullName evidence="1">Uncharacterized protein</fullName>
    </submittedName>
</protein>
<evidence type="ECO:0000313" key="2">
    <source>
        <dbReference type="Proteomes" id="UP000011553"/>
    </source>
</evidence>
<dbReference type="EMBL" id="AOLP01000011">
    <property type="protein sequence ID" value="EMA04908.1"/>
    <property type="molecule type" value="Genomic_DNA"/>
</dbReference>
<proteinExistence type="predicted"/>
<dbReference type="AlphaFoldDB" id="M0J996"/>
<organism evidence="1 2">
    <name type="scientific">Haloferax denitrificans ATCC 35960</name>
    <dbReference type="NCBI Taxonomy" id="662478"/>
    <lineage>
        <taxon>Archaea</taxon>
        <taxon>Methanobacteriati</taxon>
        <taxon>Methanobacteriota</taxon>
        <taxon>Stenosarchaea group</taxon>
        <taxon>Halobacteria</taxon>
        <taxon>Halobacteriales</taxon>
        <taxon>Haloferacaceae</taxon>
        <taxon>Haloferax</taxon>
    </lineage>
</organism>
<sequence length="63" mass="6542">MSTVAIVAGPAATAPATHEGPHLREVPTPVTVRHRRYVESGFAHGVVVSAVVTKVLLLGVTTE</sequence>
<reference evidence="1 2" key="1">
    <citation type="journal article" date="2014" name="PLoS Genet.">
        <title>Phylogenetically driven sequencing of extremely halophilic archaea reveals strategies for static and dynamic osmo-response.</title>
        <authorList>
            <person name="Becker E.A."/>
            <person name="Seitzer P.M."/>
            <person name="Tritt A."/>
            <person name="Larsen D."/>
            <person name="Krusor M."/>
            <person name="Yao A.I."/>
            <person name="Wu D."/>
            <person name="Madern D."/>
            <person name="Eisen J.A."/>
            <person name="Darling A.E."/>
            <person name="Facciotti M.T."/>
        </authorList>
    </citation>
    <scope>NUCLEOTIDE SEQUENCE [LARGE SCALE GENOMIC DNA]</scope>
    <source>
        <strain evidence="1 2">ATCC 35960</strain>
    </source>
</reference>
<keyword evidence="2" id="KW-1185">Reference proteome</keyword>
<comment type="caution">
    <text evidence="1">The sequence shown here is derived from an EMBL/GenBank/DDBJ whole genome shotgun (WGS) entry which is preliminary data.</text>
</comment>